<keyword evidence="2" id="KW-1185">Reference proteome</keyword>
<dbReference type="AlphaFoldDB" id="A0A085JH41"/>
<evidence type="ECO:0000313" key="2">
    <source>
        <dbReference type="Proteomes" id="UP000028602"/>
    </source>
</evidence>
<comment type="caution">
    <text evidence="1">The sequence shown here is derived from an EMBL/GenBank/DDBJ whole genome shotgun (WGS) entry which is preliminary data.</text>
</comment>
<proteinExistence type="predicted"/>
<organism evidence="1 2">
    <name type="scientific">Tatumella ptyseos ATCC 33301</name>
    <dbReference type="NCBI Taxonomy" id="1005995"/>
    <lineage>
        <taxon>Bacteria</taxon>
        <taxon>Pseudomonadati</taxon>
        <taxon>Pseudomonadota</taxon>
        <taxon>Gammaproteobacteria</taxon>
        <taxon>Enterobacterales</taxon>
        <taxon>Erwiniaceae</taxon>
        <taxon>Tatumella</taxon>
    </lineage>
</organism>
<evidence type="ECO:0000313" key="1">
    <source>
        <dbReference type="EMBL" id="KFD19787.1"/>
    </source>
</evidence>
<accession>A0A085JH41</accession>
<reference evidence="1 2" key="1">
    <citation type="submission" date="2014-05" db="EMBL/GenBank/DDBJ databases">
        <title>ATOL: Assembling a taxonomically balanced genome-scale reconstruction of the evolutionary history of the Enterobacteriaceae.</title>
        <authorList>
            <person name="Plunkett G.III."/>
            <person name="Neeno-Eckwall E.C."/>
            <person name="Glasner J.D."/>
            <person name="Perna N.T."/>
        </authorList>
    </citation>
    <scope>NUCLEOTIDE SEQUENCE [LARGE SCALE GENOMIC DNA]</scope>
    <source>
        <strain evidence="1 2">ATCC 33301</strain>
    </source>
</reference>
<protein>
    <submittedName>
        <fullName evidence="1">Uncharacterized protein</fullName>
    </submittedName>
</protein>
<gene>
    <name evidence="1" type="ORF">GTPT_1719</name>
</gene>
<name>A0A085JH41_9GAMM</name>
<dbReference type="Proteomes" id="UP000028602">
    <property type="component" value="Unassembled WGS sequence"/>
</dbReference>
<sequence>MREYLPVFCLADGVLTGVFRGSGLLLQSSADRYAARQFSAGSF</sequence>
<dbReference type="EMBL" id="JMPR01000028">
    <property type="protein sequence ID" value="KFD19787.1"/>
    <property type="molecule type" value="Genomic_DNA"/>
</dbReference>